<comment type="caution">
    <text evidence="2">The sequence shown here is derived from an EMBL/GenBank/DDBJ whole genome shotgun (WGS) entry which is preliminary data.</text>
</comment>
<reference evidence="2" key="1">
    <citation type="submission" date="2023-01" db="EMBL/GenBank/DDBJ databases">
        <title>Colletotrichum chrysophilum M932 genome sequence.</title>
        <authorList>
            <person name="Baroncelli R."/>
        </authorList>
    </citation>
    <scope>NUCLEOTIDE SEQUENCE</scope>
    <source>
        <strain evidence="2">M932</strain>
    </source>
</reference>
<sequence length="122" mass="13154">MSLPLITMSDQAIADGPSSSPENRQAENPNRPLPRMTATEQIKRNKDSSAFACLPDGRPTAAEPRSKQRHHEVMRDHLASCPITTECTSLSSEIVGAVSRTSAPSEAVPDDGMCCGTKRQPH</sequence>
<organism evidence="2 3">
    <name type="scientific">Colletotrichum chrysophilum</name>
    <dbReference type="NCBI Taxonomy" id="1836956"/>
    <lineage>
        <taxon>Eukaryota</taxon>
        <taxon>Fungi</taxon>
        <taxon>Dikarya</taxon>
        <taxon>Ascomycota</taxon>
        <taxon>Pezizomycotina</taxon>
        <taxon>Sordariomycetes</taxon>
        <taxon>Hypocreomycetidae</taxon>
        <taxon>Glomerellales</taxon>
        <taxon>Glomerellaceae</taxon>
        <taxon>Colletotrichum</taxon>
        <taxon>Colletotrichum gloeosporioides species complex</taxon>
    </lineage>
</organism>
<accession>A0AAD9EK94</accession>
<proteinExistence type="predicted"/>
<dbReference type="EMBL" id="JAQOWY010000030">
    <property type="protein sequence ID" value="KAK1854864.1"/>
    <property type="molecule type" value="Genomic_DNA"/>
</dbReference>
<keyword evidence="3" id="KW-1185">Reference proteome</keyword>
<dbReference type="AlphaFoldDB" id="A0AAD9EK94"/>
<protein>
    <submittedName>
        <fullName evidence="2">Uncharacterized protein</fullName>
    </submittedName>
</protein>
<feature type="compositionally biased region" description="Polar residues" evidence="1">
    <location>
        <begin position="17"/>
        <end position="28"/>
    </location>
</feature>
<name>A0AAD9EK94_9PEZI</name>
<gene>
    <name evidence="2" type="ORF">CCHR01_02544</name>
</gene>
<evidence type="ECO:0000313" key="3">
    <source>
        <dbReference type="Proteomes" id="UP001243330"/>
    </source>
</evidence>
<evidence type="ECO:0000256" key="1">
    <source>
        <dbReference type="SAM" id="MobiDB-lite"/>
    </source>
</evidence>
<feature type="region of interest" description="Disordered" evidence="1">
    <location>
        <begin position="101"/>
        <end position="122"/>
    </location>
</feature>
<feature type="region of interest" description="Disordered" evidence="1">
    <location>
        <begin position="1"/>
        <end position="69"/>
    </location>
</feature>
<dbReference type="Proteomes" id="UP001243330">
    <property type="component" value="Unassembled WGS sequence"/>
</dbReference>
<evidence type="ECO:0000313" key="2">
    <source>
        <dbReference type="EMBL" id="KAK1854864.1"/>
    </source>
</evidence>